<organism evidence="2 3">
    <name type="scientific">Cervus elaphus hippelaphus</name>
    <name type="common">European red deer</name>
    <dbReference type="NCBI Taxonomy" id="46360"/>
    <lineage>
        <taxon>Eukaryota</taxon>
        <taxon>Metazoa</taxon>
        <taxon>Chordata</taxon>
        <taxon>Craniata</taxon>
        <taxon>Vertebrata</taxon>
        <taxon>Euteleostomi</taxon>
        <taxon>Mammalia</taxon>
        <taxon>Eutheria</taxon>
        <taxon>Laurasiatheria</taxon>
        <taxon>Artiodactyla</taxon>
        <taxon>Ruminantia</taxon>
        <taxon>Pecora</taxon>
        <taxon>Cervidae</taxon>
        <taxon>Cervinae</taxon>
        <taxon>Cervus</taxon>
    </lineage>
</organism>
<dbReference type="AlphaFoldDB" id="A0A212DDI4"/>
<evidence type="ECO:0000256" key="1">
    <source>
        <dbReference type="SAM" id="MobiDB-lite"/>
    </source>
</evidence>
<protein>
    <submittedName>
        <fullName evidence="2">Uncharacterized protein</fullName>
    </submittedName>
</protein>
<sequence>MEKRVPAPSSPGDAGASEKCSPEGAAALSTLRIPTTRCSGPGGAVGVLLRAPKNLGRDTCGLS</sequence>
<proteinExistence type="predicted"/>
<feature type="region of interest" description="Disordered" evidence="1">
    <location>
        <begin position="1"/>
        <end position="21"/>
    </location>
</feature>
<keyword evidence="3" id="KW-1185">Reference proteome</keyword>
<accession>A0A212DDI4</accession>
<dbReference type="EMBL" id="MKHE01000004">
    <property type="protein sequence ID" value="OWK16307.1"/>
    <property type="molecule type" value="Genomic_DNA"/>
</dbReference>
<comment type="caution">
    <text evidence="2">The sequence shown here is derived from an EMBL/GenBank/DDBJ whole genome shotgun (WGS) entry which is preliminary data.</text>
</comment>
<evidence type="ECO:0000313" key="2">
    <source>
        <dbReference type="EMBL" id="OWK16307.1"/>
    </source>
</evidence>
<reference evidence="2 3" key="1">
    <citation type="journal article" date="2018" name="Mol. Genet. Genomics">
        <title>The red deer Cervus elaphus genome CerEla1.0: sequencing, annotating, genes, and chromosomes.</title>
        <authorList>
            <person name="Bana N.A."/>
            <person name="Nyiri A."/>
            <person name="Nagy J."/>
            <person name="Frank K."/>
            <person name="Nagy T."/>
            <person name="Steger V."/>
            <person name="Schiller M."/>
            <person name="Lakatos P."/>
            <person name="Sugar L."/>
            <person name="Horn P."/>
            <person name="Barta E."/>
            <person name="Orosz L."/>
        </authorList>
    </citation>
    <scope>NUCLEOTIDE SEQUENCE [LARGE SCALE GENOMIC DNA]</scope>
    <source>
        <strain evidence="2">Hungarian</strain>
    </source>
</reference>
<dbReference type="Proteomes" id="UP000242450">
    <property type="component" value="Chromosome 4"/>
</dbReference>
<gene>
    <name evidence="2" type="ORF">Celaphus_00004053</name>
</gene>
<evidence type="ECO:0000313" key="3">
    <source>
        <dbReference type="Proteomes" id="UP000242450"/>
    </source>
</evidence>
<name>A0A212DDI4_CEREH</name>